<evidence type="ECO:0000313" key="3">
    <source>
        <dbReference type="EMBL" id="SPD25167.1"/>
    </source>
</evidence>
<feature type="domain" description="Retrotransposon gag" evidence="1">
    <location>
        <begin position="97"/>
        <end position="197"/>
    </location>
</feature>
<gene>
    <name evidence="3" type="ORF">FSB_LOCUS53049</name>
</gene>
<dbReference type="PANTHER" id="PTHR37610:SF97">
    <property type="entry name" value="RETROTRANSPOSON GAG DOMAIN-CONTAINING PROTEIN"/>
    <property type="match status" value="1"/>
</dbReference>
<sequence>MANDASENLGSLSSLQMDESTNQLFLHHGDSPGTILVSQLLSGDNYHTWSRSMIMALTTKNKVGFINGTISAPVDQSLPSFNLSTRCNTMVISWLFNSISKEIASSVIYANTAQEMWEDLKERFAQGNGPQVFEIHKAISSITQDQCNVSAYFTRLKSLWDKLNNYRSFPACSCGALKILIDNKQHENVMQFLMGLNDSFANVRAQILMMEPLPAINKAFSLVVQDERQRGIGVTSLANIGDSMALYTRSEIPRNNYGGRGYFGKKDRPLCSHCGISGHIVDKCYKLHGFPPGFKFRNTSHAANQVSMLGESSPHLPITQAQSLPSQITDITAPASEASSSSTPHQAAAVTSQFMSRPYQLEEDWLG</sequence>
<dbReference type="EMBL" id="OIVN01006105">
    <property type="protein sequence ID" value="SPD25167.1"/>
    <property type="molecule type" value="Genomic_DNA"/>
</dbReference>
<dbReference type="AlphaFoldDB" id="A0A2N9IHD2"/>
<evidence type="ECO:0000259" key="2">
    <source>
        <dbReference type="Pfam" id="PF14244"/>
    </source>
</evidence>
<accession>A0A2N9IHD2</accession>
<dbReference type="InterPro" id="IPR029472">
    <property type="entry name" value="Copia-like_N"/>
</dbReference>
<protein>
    <recommendedName>
        <fullName evidence="4">Retrotransposon Copia-like N-terminal domain-containing protein</fullName>
    </recommendedName>
</protein>
<dbReference type="PANTHER" id="PTHR37610">
    <property type="entry name" value="CCHC-TYPE DOMAIN-CONTAINING PROTEIN"/>
    <property type="match status" value="1"/>
</dbReference>
<dbReference type="InterPro" id="IPR005162">
    <property type="entry name" value="Retrotrans_gag_dom"/>
</dbReference>
<organism evidence="3">
    <name type="scientific">Fagus sylvatica</name>
    <name type="common">Beechnut</name>
    <dbReference type="NCBI Taxonomy" id="28930"/>
    <lineage>
        <taxon>Eukaryota</taxon>
        <taxon>Viridiplantae</taxon>
        <taxon>Streptophyta</taxon>
        <taxon>Embryophyta</taxon>
        <taxon>Tracheophyta</taxon>
        <taxon>Spermatophyta</taxon>
        <taxon>Magnoliopsida</taxon>
        <taxon>eudicotyledons</taxon>
        <taxon>Gunneridae</taxon>
        <taxon>Pentapetalae</taxon>
        <taxon>rosids</taxon>
        <taxon>fabids</taxon>
        <taxon>Fagales</taxon>
        <taxon>Fagaceae</taxon>
        <taxon>Fagus</taxon>
    </lineage>
</organism>
<feature type="domain" description="Retrotransposon Copia-like N-terminal" evidence="2">
    <location>
        <begin position="27"/>
        <end position="73"/>
    </location>
</feature>
<dbReference type="Pfam" id="PF14244">
    <property type="entry name" value="Retrotran_gag_3"/>
    <property type="match status" value="1"/>
</dbReference>
<evidence type="ECO:0008006" key="4">
    <source>
        <dbReference type="Google" id="ProtNLM"/>
    </source>
</evidence>
<dbReference type="Pfam" id="PF03732">
    <property type="entry name" value="Retrotrans_gag"/>
    <property type="match status" value="1"/>
</dbReference>
<proteinExistence type="predicted"/>
<reference evidence="3" key="1">
    <citation type="submission" date="2018-02" db="EMBL/GenBank/DDBJ databases">
        <authorList>
            <person name="Cohen D.B."/>
            <person name="Kent A.D."/>
        </authorList>
    </citation>
    <scope>NUCLEOTIDE SEQUENCE</scope>
</reference>
<evidence type="ECO:0000259" key="1">
    <source>
        <dbReference type="Pfam" id="PF03732"/>
    </source>
</evidence>
<name>A0A2N9IHD2_FAGSY</name>